<sequence length="71" mass="7994">MPRYHLHFCHQGHVIWDHAGFELPGLGEPVRAEVVPVEESWGDVLLTVQEHRQAAAIITDETGRILLVMNA</sequence>
<keyword evidence="3" id="KW-1185">Reference proteome</keyword>
<dbReference type="AlphaFoldDB" id="A0A370HN18"/>
<dbReference type="RefSeq" id="WP_114769684.1">
    <property type="nucleotide sequence ID" value="NZ_QQBB01000003.1"/>
</dbReference>
<feature type="domain" description="DUF6894" evidence="1">
    <location>
        <begin position="3"/>
        <end position="69"/>
    </location>
</feature>
<evidence type="ECO:0000259" key="1">
    <source>
        <dbReference type="Pfam" id="PF21834"/>
    </source>
</evidence>
<dbReference type="Pfam" id="PF21834">
    <property type="entry name" value="DUF6894"/>
    <property type="match status" value="1"/>
</dbReference>
<evidence type="ECO:0000313" key="2">
    <source>
        <dbReference type="EMBL" id="RDI59966.1"/>
    </source>
</evidence>
<comment type="caution">
    <text evidence="2">The sequence shown here is derived from an EMBL/GenBank/DDBJ whole genome shotgun (WGS) entry which is preliminary data.</text>
</comment>
<accession>A0A370HN18</accession>
<dbReference type="Proteomes" id="UP000254925">
    <property type="component" value="Unassembled WGS sequence"/>
</dbReference>
<dbReference type="InterPro" id="IPR054189">
    <property type="entry name" value="DUF6894"/>
</dbReference>
<reference evidence="2 3" key="1">
    <citation type="submission" date="2018-07" db="EMBL/GenBank/DDBJ databases">
        <title>Genomic Encyclopedia of Type Strains, Phase IV (KMG-IV): sequencing the most valuable type-strain genomes for metagenomic binning, comparative biology and taxonomic classification.</title>
        <authorList>
            <person name="Goeker M."/>
        </authorList>
    </citation>
    <scope>NUCLEOTIDE SEQUENCE [LARGE SCALE GENOMIC DNA]</scope>
    <source>
        <strain evidence="2 3">DSM 14364</strain>
    </source>
</reference>
<name>A0A370HN18_9HYPH</name>
<evidence type="ECO:0000313" key="3">
    <source>
        <dbReference type="Proteomes" id="UP000254925"/>
    </source>
</evidence>
<dbReference type="EMBL" id="QQBB01000003">
    <property type="protein sequence ID" value="RDI59966.1"/>
    <property type="molecule type" value="Genomic_DNA"/>
</dbReference>
<proteinExistence type="predicted"/>
<gene>
    <name evidence="2" type="ORF">DES45_103224</name>
</gene>
<organism evidence="2 3">
    <name type="scientific">Microvirga subterranea</name>
    <dbReference type="NCBI Taxonomy" id="186651"/>
    <lineage>
        <taxon>Bacteria</taxon>
        <taxon>Pseudomonadati</taxon>
        <taxon>Pseudomonadota</taxon>
        <taxon>Alphaproteobacteria</taxon>
        <taxon>Hyphomicrobiales</taxon>
        <taxon>Methylobacteriaceae</taxon>
        <taxon>Microvirga</taxon>
    </lineage>
</organism>
<protein>
    <recommendedName>
        <fullName evidence="1">DUF6894 domain-containing protein</fullName>
    </recommendedName>
</protein>